<sequence>MAARTTRGDAPTEAGAPGAPAVAAAHAGPAAPATIASIAAEAGVSIPTVSKVLNGRPDVAPETRSRIEEMLERHQYRRRRQRPTSAGQPLIDLAFHELDSAWSIEIIRGVEDAAAAAGVGVVLSELGGVHRPPQEWLDAALARRPLGVLLVLSNLDASQRHQLESRSIPFVVVDTAGEPPEDVPTVGSNNWNGGLSATRHLLALGHRRVAVISGPSDVLCSRARVDGYRSAHDEAGVPLDPSLTRYGDFYVDGGYEHGLALLSRPDRPSAIFAGSDMQALGVLRAARELGLRVPEDLSVVGYDNLPLTEWIGPALTTVNQPLKEMAGTATRMLISLARGESIPNRRIDLATSLVVRESTARWEG</sequence>
<dbReference type="Pfam" id="PF13377">
    <property type="entry name" value="Peripla_BP_3"/>
    <property type="match status" value="1"/>
</dbReference>
<evidence type="ECO:0000256" key="4">
    <source>
        <dbReference type="SAM" id="MobiDB-lite"/>
    </source>
</evidence>
<dbReference type="Proteomes" id="UP001304340">
    <property type="component" value="Chromosome"/>
</dbReference>
<accession>A0AAF1C2M9</accession>
<dbReference type="AlphaFoldDB" id="A0AAF1C2M9"/>
<dbReference type="InterPro" id="IPR028082">
    <property type="entry name" value="Peripla_BP_I"/>
</dbReference>
<dbReference type="SUPFAM" id="SSF53822">
    <property type="entry name" value="Periplasmic binding protein-like I"/>
    <property type="match status" value="1"/>
</dbReference>
<dbReference type="PANTHER" id="PTHR30146">
    <property type="entry name" value="LACI-RELATED TRANSCRIPTIONAL REPRESSOR"/>
    <property type="match status" value="1"/>
</dbReference>
<dbReference type="PROSITE" id="PS50932">
    <property type="entry name" value="HTH_LACI_2"/>
    <property type="match status" value="1"/>
</dbReference>
<keyword evidence="3" id="KW-0804">Transcription</keyword>
<feature type="region of interest" description="Disordered" evidence="4">
    <location>
        <begin position="1"/>
        <end position="21"/>
    </location>
</feature>
<dbReference type="InterPro" id="IPR010982">
    <property type="entry name" value="Lambda_DNA-bd_dom_sf"/>
</dbReference>
<dbReference type="KEGG" id="sbil:SANBI_003241"/>
<protein>
    <submittedName>
        <fullName evidence="6">LacI family DNA-binding transcriptional regulator</fullName>
    </submittedName>
</protein>
<dbReference type="SUPFAM" id="SSF47413">
    <property type="entry name" value="lambda repressor-like DNA-binding domains"/>
    <property type="match status" value="1"/>
</dbReference>
<keyword evidence="1" id="KW-0805">Transcription regulation</keyword>
<feature type="compositionally biased region" description="Low complexity" evidence="4">
    <location>
        <begin position="11"/>
        <end position="21"/>
    </location>
</feature>
<proteinExistence type="predicted"/>
<dbReference type="Gene3D" id="3.40.50.2300">
    <property type="match status" value="2"/>
</dbReference>
<evidence type="ECO:0000259" key="5">
    <source>
        <dbReference type="PROSITE" id="PS50932"/>
    </source>
</evidence>
<dbReference type="GO" id="GO:0003700">
    <property type="term" value="F:DNA-binding transcription factor activity"/>
    <property type="evidence" value="ECO:0007669"/>
    <property type="project" value="TreeGrafter"/>
</dbReference>
<dbReference type="Pfam" id="PF00356">
    <property type="entry name" value="LacI"/>
    <property type="match status" value="1"/>
</dbReference>
<evidence type="ECO:0000256" key="2">
    <source>
        <dbReference type="ARBA" id="ARBA00023125"/>
    </source>
</evidence>
<dbReference type="GO" id="GO:0000976">
    <property type="term" value="F:transcription cis-regulatory region binding"/>
    <property type="evidence" value="ECO:0007669"/>
    <property type="project" value="TreeGrafter"/>
</dbReference>
<dbReference type="PANTHER" id="PTHR30146:SF153">
    <property type="entry name" value="LACTOSE OPERON REPRESSOR"/>
    <property type="match status" value="1"/>
</dbReference>
<keyword evidence="2 6" id="KW-0238">DNA-binding</keyword>
<dbReference type="EMBL" id="CP138359">
    <property type="protein sequence ID" value="WPF81919.1"/>
    <property type="molecule type" value="Genomic_DNA"/>
</dbReference>
<organism evidence="6 7">
    <name type="scientific">Sanguibacter biliveldensis</name>
    <dbReference type="NCBI Taxonomy" id="3030830"/>
    <lineage>
        <taxon>Bacteria</taxon>
        <taxon>Bacillati</taxon>
        <taxon>Actinomycetota</taxon>
        <taxon>Actinomycetes</taxon>
        <taxon>Micrococcales</taxon>
        <taxon>Sanguibacteraceae</taxon>
        <taxon>Sanguibacter</taxon>
    </lineage>
</organism>
<dbReference type="SMART" id="SM00354">
    <property type="entry name" value="HTH_LACI"/>
    <property type="match status" value="1"/>
</dbReference>
<evidence type="ECO:0000313" key="7">
    <source>
        <dbReference type="Proteomes" id="UP001304340"/>
    </source>
</evidence>
<keyword evidence="7" id="KW-1185">Reference proteome</keyword>
<feature type="domain" description="HTH lacI-type" evidence="5">
    <location>
        <begin position="33"/>
        <end position="87"/>
    </location>
</feature>
<dbReference type="CDD" id="cd01392">
    <property type="entry name" value="HTH_LacI"/>
    <property type="match status" value="1"/>
</dbReference>
<dbReference type="Gene3D" id="1.10.260.40">
    <property type="entry name" value="lambda repressor-like DNA-binding domains"/>
    <property type="match status" value="1"/>
</dbReference>
<dbReference type="RefSeq" id="WP_319156856.1">
    <property type="nucleotide sequence ID" value="NZ_CP138359.1"/>
</dbReference>
<dbReference type="InterPro" id="IPR046335">
    <property type="entry name" value="LacI/GalR-like_sensor"/>
</dbReference>
<gene>
    <name evidence="6" type="ORF">SANBI_003241</name>
</gene>
<evidence type="ECO:0000313" key="6">
    <source>
        <dbReference type="EMBL" id="WPF81919.1"/>
    </source>
</evidence>
<dbReference type="InterPro" id="IPR000843">
    <property type="entry name" value="HTH_LacI"/>
</dbReference>
<name>A0AAF1C2M9_9MICO</name>
<evidence type="ECO:0000256" key="3">
    <source>
        <dbReference type="ARBA" id="ARBA00023163"/>
    </source>
</evidence>
<evidence type="ECO:0000256" key="1">
    <source>
        <dbReference type="ARBA" id="ARBA00023015"/>
    </source>
</evidence>
<reference evidence="7" key="1">
    <citation type="submission" date="2023-11" db="EMBL/GenBank/DDBJ databases">
        <authorList>
            <person name="Helweg L.P."/>
            <person name="Kiel A."/>
            <person name="Hitz F."/>
            <person name="Ruckert-Reed C."/>
            <person name="Busche T."/>
            <person name="Kaltschmidt B."/>
            <person name="Kaltschmidt C."/>
        </authorList>
    </citation>
    <scope>NUCLEOTIDE SEQUENCE [LARGE SCALE GENOMIC DNA]</scope>
    <source>
        <strain evidence="7">4.1</strain>
    </source>
</reference>
<dbReference type="CDD" id="cd06296">
    <property type="entry name" value="PBP1_CatR-like"/>
    <property type="match status" value="1"/>
</dbReference>